<dbReference type="OrthoDB" id="7592047at2"/>
<dbReference type="InterPro" id="IPR006427">
    <property type="entry name" value="Portal_HK97"/>
</dbReference>
<dbReference type="Pfam" id="PF04860">
    <property type="entry name" value="Phage_portal"/>
    <property type="match status" value="1"/>
</dbReference>
<dbReference type="RefSeq" id="WP_132805424.1">
    <property type="nucleotide sequence ID" value="NZ_SMAK01000002.1"/>
</dbReference>
<accession>A0A4R3MHI3</accession>
<dbReference type="AlphaFoldDB" id="A0A4R3MHI3"/>
<name>A0A4R3MHI3_9HYPH</name>
<evidence type="ECO:0000313" key="3">
    <source>
        <dbReference type="Proteomes" id="UP000295678"/>
    </source>
</evidence>
<dbReference type="Proteomes" id="UP000295678">
    <property type="component" value="Unassembled WGS sequence"/>
</dbReference>
<organism evidence="2 3">
    <name type="scientific">Tepidamorphus gemmatus</name>
    <dbReference type="NCBI Taxonomy" id="747076"/>
    <lineage>
        <taxon>Bacteria</taxon>
        <taxon>Pseudomonadati</taxon>
        <taxon>Pseudomonadota</taxon>
        <taxon>Alphaproteobacteria</taxon>
        <taxon>Hyphomicrobiales</taxon>
        <taxon>Tepidamorphaceae</taxon>
        <taxon>Tepidamorphus</taxon>
    </lineage>
</organism>
<keyword evidence="3" id="KW-1185">Reference proteome</keyword>
<gene>
    <name evidence="2" type="ORF">EDC22_102343</name>
</gene>
<dbReference type="Gene3D" id="3.40.140.120">
    <property type="match status" value="1"/>
</dbReference>
<feature type="region of interest" description="Disordered" evidence="1">
    <location>
        <begin position="384"/>
        <end position="409"/>
    </location>
</feature>
<sequence>MPETTAPRFLDRFRSLIFGAPEIKAASLASPDAMLLDLFAAQPAASGVTVSPRNAMSCAPVRCAVQAIAEAIGQLPVHVYARAGDGSKERAPDHPVYGLLHDDANDWTPASGFREQLTRDALLHGNGFAYINRVDGRPVELLRLAPDTIRVEADSATGEPVYHVNADRDARRTLPRADVLHIAAPSIDGIAGASPVTMAREAIGLAIVMEQHAARLFGNGARPSGVLKHPGKLDPASATRIGSAWRAMLGGSNSGGTAILEEGMEFQALSFKSVDAQFLEMRAFAIAEIARVFRVPPVFLMDYGRATWANSEEMGRQFLTYCLTPWLKRWEGEIRLKLFAPDERRTTFAEFLIDDLLRADFATRMDGYGKAIAARILNPNEARAAENRPPYANGDRFENPNTTTGTADA</sequence>
<evidence type="ECO:0000256" key="1">
    <source>
        <dbReference type="SAM" id="MobiDB-lite"/>
    </source>
</evidence>
<dbReference type="EMBL" id="SMAK01000002">
    <property type="protein sequence ID" value="TCT12658.1"/>
    <property type="molecule type" value="Genomic_DNA"/>
</dbReference>
<comment type="caution">
    <text evidence="2">The sequence shown here is derived from an EMBL/GenBank/DDBJ whole genome shotgun (WGS) entry which is preliminary data.</text>
</comment>
<dbReference type="InterPro" id="IPR006944">
    <property type="entry name" value="Phage/GTA_portal"/>
</dbReference>
<evidence type="ECO:0000313" key="2">
    <source>
        <dbReference type="EMBL" id="TCT12658.1"/>
    </source>
</evidence>
<feature type="compositionally biased region" description="Polar residues" evidence="1">
    <location>
        <begin position="399"/>
        <end position="409"/>
    </location>
</feature>
<reference evidence="2 3" key="1">
    <citation type="submission" date="2019-03" db="EMBL/GenBank/DDBJ databases">
        <title>Genomic Encyclopedia of Type Strains, Phase IV (KMG-IV): sequencing the most valuable type-strain genomes for metagenomic binning, comparative biology and taxonomic classification.</title>
        <authorList>
            <person name="Goeker M."/>
        </authorList>
    </citation>
    <scope>NUCLEOTIDE SEQUENCE [LARGE SCALE GENOMIC DNA]</scope>
    <source>
        <strain evidence="2 3">DSM 19345</strain>
    </source>
</reference>
<dbReference type="Gene3D" id="1.20.1270.210">
    <property type="match status" value="1"/>
</dbReference>
<dbReference type="NCBIfam" id="TIGR01537">
    <property type="entry name" value="portal_HK97"/>
    <property type="match status" value="1"/>
</dbReference>
<proteinExistence type="predicted"/>
<protein>
    <submittedName>
        <fullName evidence="2">HK97 family phage portal protein</fullName>
    </submittedName>
</protein>
<dbReference type="Gene3D" id="3.30.1120.70">
    <property type="match status" value="1"/>
</dbReference>